<dbReference type="AlphaFoldDB" id="A0A0F9F1A1"/>
<proteinExistence type="predicted"/>
<sequence>MKRLVIILFFVSLCYGTPFVLLDTTYADVYTSHQKPNTDSTLDLGSIVLLWRYIYGDSFTDGTALWDDSRLTGFDHIASVTFTDGVLTITGGDITDGEWRGTEVDISEFTNLIAGINITLDGDTLNVDDVFLRNDGDDTTTGTITAVEFIGDVTAGTVTADTITGGSSTFGDATNYIEITEDGAMILHGDARVEKHIDIGAASWKRGVTAPTETYENIFPTISFNTGQDDEAHYTTMVPLAWDNTTDMEVHIRWQMPNAADNGNVFWKLKYISVGTGEDPAGAGTEIIQLSAGNHPQDELIDTVFTTKILAANLERADDLGLMLWRHGTDVSDDCGEDAELIALHIHYIINQMGKIIGID</sequence>
<protein>
    <submittedName>
        <fullName evidence="1">Uncharacterized protein</fullName>
    </submittedName>
</protein>
<organism evidence="1">
    <name type="scientific">marine sediment metagenome</name>
    <dbReference type="NCBI Taxonomy" id="412755"/>
    <lineage>
        <taxon>unclassified sequences</taxon>
        <taxon>metagenomes</taxon>
        <taxon>ecological metagenomes</taxon>
    </lineage>
</organism>
<reference evidence="1" key="1">
    <citation type="journal article" date="2015" name="Nature">
        <title>Complex archaea that bridge the gap between prokaryotes and eukaryotes.</title>
        <authorList>
            <person name="Spang A."/>
            <person name="Saw J.H."/>
            <person name="Jorgensen S.L."/>
            <person name="Zaremba-Niedzwiedzka K."/>
            <person name="Martijn J."/>
            <person name="Lind A.E."/>
            <person name="van Eijk R."/>
            <person name="Schleper C."/>
            <person name="Guy L."/>
            <person name="Ettema T.J."/>
        </authorList>
    </citation>
    <scope>NUCLEOTIDE SEQUENCE</scope>
</reference>
<accession>A0A0F9F1A1</accession>
<feature type="non-terminal residue" evidence="1">
    <location>
        <position position="360"/>
    </location>
</feature>
<dbReference type="EMBL" id="LAZR01022953">
    <property type="protein sequence ID" value="KKL80109.1"/>
    <property type="molecule type" value="Genomic_DNA"/>
</dbReference>
<evidence type="ECO:0000313" key="1">
    <source>
        <dbReference type="EMBL" id="KKL80109.1"/>
    </source>
</evidence>
<comment type="caution">
    <text evidence="1">The sequence shown here is derived from an EMBL/GenBank/DDBJ whole genome shotgun (WGS) entry which is preliminary data.</text>
</comment>
<gene>
    <name evidence="1" type="ORF">LCGC14_2008030</name>
</gene>
<name>A0A0F9F1A1_9ZZZZ</name>